<evidence type="ECO:0000256" key="2">
    <source>
        <dbReference type="ARBA" id="ARBA00022771"/>
    </source>
</evidence>
<dbReference type="EMBL" id="MU157827">
    <property type="protein sequence ID" value="KAF9533946.1"/>
    <property type="molecule type" value="Genomic_DNA"/>
</dbReference>
<evidence type="ECO:0000256" key="3">
    <source>
        <dbReference type="ARBA" id="ARBA00022833"/>
    </source>
</evidence>
<dbReference type="GO" id="GO:0008270">
    <property type="term" value="F:zinc ion binding"/>
    <property type="evidence" value="ECO:0007669"/>
    <property type="project" value="UniProtKB-KW"/>
</dbReference>
<feature type="compositionally biased region" description="Basic residues" evidence="5">
    <location>
        <begin position="50"/>
        <end position="60"/>
    </location>
</feature>
<name>A0A9P6ERJ7_9AGAR</name>
<evidence type="ECO:0000259" key="6">
    <source>
        <dbReference type="PROSITE" id="PS50865"/>
    </source>
</evidence>
<feature type="compositionally biased region" description="Polar residues" evidence="5">
    <location>
        <begin position="139"/>
        <end position="165"/>
    </location>
</feature>
<keyword evidence="3" id="KW-0862">Zinc</keyword>
<keyword evidence="2 4" id="KW-0863">Zinc-finger</keyword>
<dbReference type="AlphaFoldDB" id="A0A9P6ERJ7"/>
<dbReference type="Pfam" id="PF01753">
    <property type="entry name" value="zf-MYND"/>
    <property type="match status" value="1"/>
</dbReference>
<dbReference type="Proteomes" id="UP000807306">
    <property type="component" value="Unassembled WGS sequence"/>
</dbReference>
<keyword evidence="1" id="KW-0479">Metal-binding</keyword>
<feature type="domain" description="MYND-type" evidence="6">
    <location>
        <begin position="17"/>
        <end position="56"/>
    </location>
</feature>
<keyword evidence="8" id="KW-1185">Reference proteome</keyword>
<feature type="compositionally biased region" description="Polar residues" evidence="5">
    <location>
        <begin position="71"/>
        <end position="83"/>
    </location>
</feature>
<protein>
    <recommendedName>
        <fullName evidence="6">MYND-type domain-containing protein</fullName>
    </recommendedName>
</protein>
<evidence type="ECO:0000256" key="5">
    <source>
        <dbReference type="SAM" id="MobiDB-lite"/>
    </source>
</evidence>
<dbReference type="Gene3D" id="6.10.140.2220">
    <property type="match status" value="1"/>
</dbReference>
<evidence type="ECO:0000313" key="8">
    <source>
        <dbReference type="Proteomes" id="UP000807306"/>
    </source>
</evidence>
<reference evidence="7" key="1">
    <citation type="submission" date="2020-11" db="EMBL/GenBank/DDBJ databases">
        <authorList>
            <consortium name="DOE Joint Genome Institute"/>
            <person name="Ahrendt S."/>
            <person name="Riley R."/>
            <person name="Andreopoulos W."/>
            <person name="Labutti K."/>
            <person name="Pangilinan J."/>
            <person name="Ruiz-Duenas F.J."/>
            <person name="Barrasa J.M."/>
            <person name="Sanchez-Garcia M."/>
            <person name="Camarero S."/>
            <person name="Miyauchi S."/>
            <person name="Serrano A."/>
            <person name="Linde D."/>
            <person name="Babiker R."/>
            <person name="Drula E."/>
            <person name="Ayuso-Fernandez I."/>
            <person name="Pacheco R."/>
            <person name="Padilla G."/>
            <person name="Ferreira P."/>
            <person name="Barriuso J."/>
            <person name="Kellner H."/>
            <person name="Castanera R."/>
            <person name="Alfaro M."/>
            <person name="Ramirez L."/>
            <person name="Pisabarro A.G."/>
            <person name="Kuo A."/>
            <person name="Tritt A."/>
            <person name="Lipzen A."/>
            <person name="He G."/>
            <person name="Yan M."/>
            <person name="Ng V."/>
            <person name="Cullen D."/>
            <person name="Martin F."/>
            <person name="Rosso M.-N."/>
            <person name="Henrissat B."/>
            <person name="Hibbett D."/>
            <person name="Martinez A.T."/>
            <person name="Grigoriev I.V."/>
        </authorList>
    </citation>
    <scope>NUCLEOTIDE SEQUENCE</scope>
    <source>
        <strain evidence="7">CBS 506.95</strain>
    </source>
</reference>
<feature type="compositionally biased region" description="Basic residues" evidence="5">
    <location>
        <begin position="125"/>
        <end position="135"/>
    </location>
</feature>
<accession>A0A9P6ERJ7</accession>
<gene>
    <name evidence="7" type="ORF">CPB83DRAFT_889732</name>
</gene>
<dbReference type="PROSITE" id="PS50865">
    <property type="entry name" value="ZF_MYND_2"/>
    <property type="match status" value="1"/>
</dbReference>
<proteinExistence type="predicted"/>
<sequence length="207" mass="22541">MNQETAHPGKRPPPASCTQCKAVKALPFSCGHCWSARYCSKTCKNQHLANGHRKKCKKALQQRQAGDGQDGPTQTAGHGSNGPTVKLTGDGREGPLPATWDGLNVAPATKSDGIGSKPASAAPPTKKKKKAKPPKKAPQTTIAPSNSSYTIGSSSQHASQGFYQSDSDDFDYGEFSHRIYFDDDYENHPYLGWRSKAEIEWWENYSD</sequence>
<evidence type="ECO:0000256" key="4">
    <source>
        <dbReference type="PROSITE-ProRule" id="PRU00134"/>
    </source>
</evidence>
<feature type="region of interest" description="Disordered" evidence="5">
    <location>
        <begin position="50"/>
        <end position="167"/>
    </location>
</feature>
<comment type="caution">
    <text evidence="7">The sequence shown here is derived from an EMBL/GenBank/DDBJ whole genome shotgun (WGS) entry which is preliminary data.</text>
</comment>
<dbReference type="InterPro" id="IPR002893">
    <property type="entry name" value="Znf_MYND"/>
</dbReference>
<organism evidence="7 8">
    <name type="scientific">Crepidotus variabilis</name>
    <dbReference type="NCBI Taxonomy" id="179855"/>
    <lineage>
        <taxon>Eukaryota</taxon>
        <taxon>Fungi</taxon>
        <taxon>Dikarya</taxon>
        <taxon>Basidiomycota</taxon>
        <taxon>Agaricomycotina</taxon>
        <taxon>Agaricomycetes</taxon>
        <taxon>Agaricomycetidae</taxon>
        <taxon>Agaricales</taxon>
        <taxon>Agaricineae</taxon>
        <taxon>Crepidotaceae</taxon>
        <taxon>Crepidotus</taxon>
    </lineage>
</organism>
<evidence type="ECO:0000256" key="1">
    <source>
        <dbReference type="ARBA" id="ARBA00022723"/>
    </source>
</evidence>
<dbReference type="SUPFAM" id="SSF144232">
    <property type="entry name" value="HIT/MYND zinc finger-like"/>
    <property type="match status" value="1"/>
</dbReference>
<dbReference type="PROSITE" id="PS01360">
    <property type="entry name" value="ZF_MYND_1"/>
    <property type="match status" value="1"/>
</dbReference>
<evidence type="ECO:0000313" key="7">
    <source>
        <dbReference type="EMBL" id="KAF9533946.1"/>
    </source>
</evidence>